<reference evidence="4 5" key="1">
    <citation type="journal article" date="2016" name="Nat. Commun.">
        <title>Thousands of microbial genomes shed light on interconnected biogeochemical processes in an aquifer system.</title>
        <authorList>
            <person name="Anantharaman K."/>
            <person name="Brown C.T."/>
            <person name="Hug L.A."/>
            <person name="Sharon I."/>
            <person name="Castelle C.J."/>
            <person name="Probst A.J."/>
            <person name="Thomas B.C."/>
            <person name="Singh A."/>
            <person name="Wilkins M.J."/>
            <person name="Karaoz U."/>
            <person name="Brodie E.L."/>
            <person name="Williams K.H."/>
            <person name="Hubbard S.S."/>
            <person name="Banfield J.F."/>
        </authorList>
    </citation>
    <scope>NUCLEOTIDE SEQUENCE [LARGE SCALE GENOMIC DNA]</scope>
</reference>
<organism evidence="4 5">
    <name type="scientific">candidate division WWE3 bacterium RBG_13_37_7</name>
    <dbReference type="NCBI Taxonomy" id="1802609"/>
    <lineage>
        <taxon>Bacteria</taxon>
        <taxon>Katanobacteria</taxon>
    </lineage>
</organism>
<dbReference type="SUPFAM" id="SSF81585">
    <property type="entry name" value="PsbU/PolX domain-like"/>
    <property type="match status" value="1"/>
</dbReference>
<protein>
    <recommendedName>
        <fullName evidence="3">Soluble ligand binding domain-containing protein</fullName>
    </recommendedName>
</protein>
<feature type="domain" description="Soluble ligand binding" evidence="3">
    <location>
        <begin position="66"/>
        <end position="107"/>
    </location>
</feature>
<dbReference type="Pfam" id="PF12836">
    <property type="entry name" value="HHH_3"/>
    <property type="match status" value="1"/>
</dbReference>
<evidence type="ECO:0000259" key="3">
    <source>
        <dbReference type="Pfam" id="PF10531"/>
    </source>
</evidence>
<feature type="compositionally biased region" description="Polar residues" evidence="1">
    <location>
        <begin position="145"/>
        <end position="154"/>
    </location>
</feature>
<feature type="region of interest" description="Disordered" evidence="1">
    <location>
        <begin position="145"/>
        <end position="195"/>
    </location>
</feature>
<feature type="transmembrane region" description="Helical" evidence="2">
    <location>
        <begin position="16"/>
        <end position="34"/>
    </location>
</feature>
<dbReference type="Proteomes" id="UP000178270">
    <property type="component" value="Unassembled WGS sequence"/>
</dbReference>
<evidence type="ECO:0000256" key="1">
    <source>
        <dbReference type="SAM" id="MobiDB-lite"/>
    </source>
</evidence>
<name>A0A1F4U177_UNCKA</name>
<dbReference type="EMBL" id="MEUS01000022">
    <property type="protein sequence ID" value="OGC38696.1"/>
    <property type="molecule type" value="Genomic_DNA"/>
</dbReference>
<dbReference type="InterPro" id="IPR019554">
    <property type="entry name" value="Soluble_ligand-bd"/>
</dbReference>
<gene>
    <name evidence="4" type="ORF">A3K42_00200</name>
</gene>
<comment type="caution">
    <text evidence="4">The sequence shown here is derived from an EMBL/GenBank/DDBJ whole genome shotgun (WGS) entry which is preliminary data.</text>
</comment>
<dbReference type="Pfam" id="PF10531">
    <property type="entry name" value="SLBB"/>
    <property type="match status" value="1"/>
</dbReference>
<dbReference type="Gene3D" id="1.10.150.320">
    <property type="entry name" value="Photosystem II 12 kDa extrinsic protein"/>
    <property type="match status" value="1"/>
</dbReference>
<keyword evidence="2" id="KW-0812">Transmembrane</keyword>
<dbReference type="PANTHER" id="PTHR21180:SF32">
    <property type="entry name" value="ENDONUCLEASE_EXONUCLEASE_PHOSPHATASE FAMILY DOMAIN-CONTAINING PROTEIN 1"/>
    <property type="match status" value="1"/>
</dbReference>
<dbReference type="GO" id="GO:0015627">
    <property type="term" value="C:type II protein secretion system complex"/>
    <property type="evidence" value="ECO:0007669"/>
    <property type="project" value="TreeGrafter"/>
</dbReference>
<accession>A0A1F4U177</accession>
<dbReference type="GO" id="GO:0015628">
    <property type="term" value="P:protein secretion by the type II secretion system"/>
    <property type="evidence" value="ECO:0007669"/>
    <property type="project" value="TreeGrafter"/>
</dbReference>
<keyword evidence="2" id="KW-0472">Membrane</keyword>
<keyword evidence="2" id="KW-1133">Transmembrane helix</keyword>
<dbReference type="Gene3D" id="3.10.560.10">
    <property type="entry name" value="Outer membrane lipoprotein wza domain like"/>
    <property type="match status" value="1"/>
</dbReference>
<dbReference type="AlphaFoldDB" id="A0A1F4U177"/>
<evidence type="ECO:0000313" key="5">
    <source>
        <dbReference type="Proteomes" id="UP000178270"/>
    </source>
</evidence>
<evidence type="ECO:0000313" key="4">
    <source>
        <dbReference type="EMBL" id="OGC38696.1"/>
    </source>
</evidence>
<feature type="compositionally biased region" description="Low complexity" evidence="1">
    <location>
        <begin position="180"/>
        <end position="192"/>
    </location>
</feature>
<dbReference type="InterPro" id="IPR051675">
    <property type="entry name" value="Endo/Exo/Phosphatase_dom_1"/>
</dbReference>
<dbReference type="PANTHER" id="PTHR21180">
    <property type="entry name" value="ENDONUCLEASE/EXONUCLEASE/PHOSPHATASE FAMILY DOMAIN-CONTAINING PROTEIN 1"/>
    <property type="match status" value="1"/>
</dbReference>
<sequence>MEIEWNVLIREIINKYILYFFIGVFLCGVLVGFLSSNLKRNLKGNTTELSPGCLEDIGSSVSVVTVDLSGAVVSPGLYTVDKSTRVGELLALGGGLTDEASGLWISRKLNLSAKINDSQKIYIPFEWEIYEDSVGDVQSLFSQLTDFSGSNNDDNSTEDNVGDDSSPVNNGDSDDDTNTDTDTNSNSSSSSNPEKINVNAASLTQLDSLSGIGPSYAQKIIDNRTYADFDDLCNKSKVPKSTLEKLKNDISF</sequence>
<evidence type="ECO:0000256" key="2">
    <source>
        <dbReference type="SAM" id="Phobius"/>
    </source>
</evidence>
<proteinExistence type="predicted"/>